<keyword evidence="3 4" id="KW-0413">Isomerase</keyword>
<dbReference type="InterPro" id="IPR020119">
    <property type="entry name" value="PsdUridine_synth_TruD_CS"/>
</dbReference>
<feature type="active site" description="Nucleophile" evidence="4">
    <location>
        <position position="104"/>
    </location>
</feature>
<sequence length="396" mass="42647">MGGAPPASHAYQAAGRYGGQIVSLVFDWTALRALTHGDGTGGTLRREASDFRVEEVPAYALAGQGEHLYLRVEKTGHTTAHVLRELAAQLGIRERDIGVAGLKDRHAVTTQWLSVPAKHEERLGQFQLGGVRILETTRHGNKLGMGHLRGNRFVVRVRGAPDQAGAAAEALQLLKDSGVPNYFGPQRFGLGGLNAEEGLRVLRGESRLRDPRVRRFLTASVQSAVFNAFVSLRLERGVFAGLLTGDMAKKHDTGGVFMVEDAALESPRAARGEVSATGTLFGKKTRPLVLEAGELEREALSAFGLTPQVFTSRHGDRRLTRVFLEDGSVVPEEDGYTMAFTLPRGSFATSVLREVMKTGVDGPALAEAEHNGAELDGEADDRDAEGPFQDIPEAHG</sequence>
<evidence type="ECO:0000313" key="8">
    <source>
        <dbReference type="Proteomes" id="UP000661918"/>
    </source>
</evidence>
<evidence type="ECO:0000259" key="6">
    <source>
        <dbReference type="PROSITE" id="PS50984"/>
    </source>
</evidence>
<dbReference type="SUPFAM" id="SSF55120">
    <property type="entry name" value="Pseudouridine synthase"/>
    <property type="match status" value="1"/>
</dbReference>
<comment type="similarity">
    <text evidence="1 4">Belongs to the pseudouridine synthase TruD family.</text>
</comment>
<evidence type="ECO:0000313" key="7">
    <source>
        <dbReference type="EMBL" id="GGM15657.1"/>
    </source>
</evidence>
<feature type="region of interest" description="Disordered" evidence="5">
    <location>
        <begin position="365"/>
        <end position="396"/>
    </location>
</feature>
<evidence type="ECO:0000256" key="4">
    <source>
        <dbReference type="HAMAP-Rule" id="MF_01082"/>
    </source>
</evidence>
<dbReference type="Gene3D" id="3.30.2350.20">
    <property type="entry name" value="TruD, catalytic domain"/>
    <property type="match status" value="1"/>
</dbReference>
<dbReference type="InterPro" id="IPR043165">
    <property type="entry name" value="TruD_insert_sf"/>
</dbReference>
<comment type="catalytic activity">
    <reaction evidence="4">
        <text>uridine(13) in tRNA = pseudouridine(13) in tRNA</text>
        <dbReference type="Rhea" id="RHEA:42540"/>
        <dbReference type="Rhea" id="RHEA-COMP:10105"/>
        <dbReference type="Rhea" id="RHEA-COMP:10106"/>
        <dbReference type="ChEBI" id="CHEBI:65314"/>
        <dbReference type="ChEBI" id="CHEBI:65315"/>
        <dbReference type="EC" id="5.4.99.27"/>
    </reaction>
</comment>
<dbReference type="InterPro" id="IPR050170">
    <property type="entry name" value="TruD_pseudoU_synthase"/>
</dbReference>
<feature type="domain" description="TRUD" evidence="6">
    <location>
        <begin position="178"/>
        <end position="322"/>
    </location>
</feature>
<proteinExistence type="inferred from homology"/>
<organism evidence="7 8">
    <name type="scientific">Deinococcus aerophilus</name>
    <dbReference type="NCBI Taxonomy" id="522488"/>
    <lineage>
        <taxon>Bacteria</taxon>
        <taxon>Thermotogati</taxon>
        <taxon>Deinococcota</taxon>
        <taxon>Deinococci</taxon>
        <taxon>Deinococcales</taxon>
        <taxon>Deinococcaceae</taxon>
        <taxon>Deinococcus</taxon>
    </lineage>
</organism>
<dbReference type="InterPro" id="IPR011760">
    <property type="entry name" value="PsdUridine_synth_TruD_insert"/>
</dbReference>
<evidence type="ECO:0000256" key="2">
    <source>
        <dbReference type="ARBA" id="ARBA00022694"/>
    </source>
</evidence>
<dbReference type="Proteomes" id="UP000661918">
    <property type="component" value="Unassembled WGS sequence"/>
</dbReference>
<comment type="function">
    <text evidence="4">Responsible for synthesis of pseudouridine from uracil-13 in transfer RNAs.</text>
</comment>
<dbReference type="InterPro" id="IPR020103">
    <property type="entry name" value="PsdUridine_synth_cat_dom_sf"/>
</dbReference>
<dbReference type="HAMAP" id="MF_01082">
    <property type="entry name" value="TruD"/>
    <property type="match status" value="1"/>
</dbReference>
<evidence type="ECO:0000256" key="3">
    <source>
        <dbReference type="ARBA" id="ARBA00023235"/>
    </source>
</evidence>
<dbReference type="NCBIfam" id="TIGR00094">
    <property type="entry name" value="tRNA_TruD_broad"/>
    <property type="match status" value="1"/>
</dbReference>
<dbReference type="PANTHER" id="PTHR47811">
    <property type="entry name" value="TRNA PSEUDOURIDINE SYNTHASE D"/>
    <property type="match status" value="1"/>
</dbReference>
<gene>
    <name evidence="4 7" type="primary">truD</name>
    <name evidence="7" type="ORF">GCM10010841_25050</name>
</gene>
<reference evidence="8" key="1">
    <citation type="journal article" date="2019" name="Int. J. Syst. Evol. Microbiol.">
        <title>The Global Catalogue of Microorganisms (GCM) 10K type strain sequencing project: providing services to taxonomists for standard genome sequencing and annotation.</title>
        <authorList>
            <consortium name="The Broad Institute Genomics Platform"/>
            <consortium name="The Broad Institute Genome Sequencing Center for Infectious Disease"/>
            <person name="Wu L."/>
            <person name="Ma J."/>
        </authorList>
    </citation>
    <scope>NUCLEOTIDE SEQUENCE [LARGE SCALE GENOMIC DNA]</scope>
    <source>
        <strain evidence="8">JCM 15443</strain>
    </source>
</reference>
<dbReference type="CDD" id="cd02575">
    <property type="entry name" value="PseudoU_synth_EcTruD"/>
    <property type="match status" value="1"/>
</dbReference>
<accession>A0ABQ2GVJ3</accession>
<dbReference type="PANTHER" id="PTHR47811:SF1">
    <property type="entry name" value="TRNA PSEUDOURIDINE SYNTHASE D"/>
    <property type="match status" value="1"/>
</dbReference>
<name>A0ABQ2GVJ3_9DEIO</name>
<keyword evidence="2 4" id="KW-0819">tRNA processing</keyword>
<dbReference type="InterPro" id="IPR042214">
    <property type="entry name" value="TruD_catalytic"/>
</dbReference>
<protein>
    <recommendedName>
        <fullName evidence="4">tRNA pseudouridine synthase D</fullName>
        <ecNumber evidence="4">5.4.99.27</ecNumber>
    </recommendedName>
    <alternativeName>
        <fullName evidence="4">tRNA pseudouridine(13) synthase</fullName>
    </alternativeName>
    <alternativeName>
        <fullName evidence="4">tRNA pseudouridylate synthase D</fullName>
    </alternativeName>
    <alternativeName>
        <fullName evidence="4">tRNA-uridine isomerase D</fullName>
    </alternativeName>
</protein>
<dbReference type="PROSITE" id="PS50984">
    <property type="entry name" value="TRUD"/>
    <property type="match status" value="1"/>
</dbReference>
<evidence type="ECO:0000256" key="5">
    <source>
        <dbReference type="SAM" id="MobiDB-lite"/>
    </source>
</evidence>
<dbReference type="EMBL" id="BMOM01000022">
    <property type="protein sequence ID" value="GGM15657.1"/>
    <property type="molecule type" value="Genomic_DNA"/>
</dbReference>
<comment type="caution">
    <text evidence="7">The sequence shown here is derived from an EMBL/GenBank/DDBJ whole genome shotgun (WGS) entry which is preliminary data.</text>
</comment>
<dbReference type="PROSITE" id="PS01268">
    <property type="entry name" value="UPF0024"/>
    <property type="match status" value="1"/>
</dbReference>
<dbReference type="Gene3D" id="3.30.2340.10">
    <property type="entry name" value="TruD, insertion domain"/>
    <property type="match status" value="1"/>
</dbReference>
<dbReference type="Pfam" id="PF01142">
    <property type="entry name" value="TruD"/>
    <property type="match status" value="2"/>
</dbReference>
<dbReference type="InterPro" id="IPR001656">
    <property type="entry name" value="PsdUridine_synth_TruD"/>
</dbReference>
<evidence type="ECO:0000256" key="1">
    <source>
        <dbReference type="ARBA" id="ARBA00007953"/>
    </source>
</evidence>
<keyword evidence="8" id="KW-1185">Reference proteome</keyword>
<dbReference type="EC" id="5.4.99.27" evidence="4"/>